<sequence length="73" mass="8487">MRSPEVDRKILTDSDENLLKLADYVVLEKEDAILRPSLRAKNPLYYEHIPFINKPINQAVDMSELEPYSAIKK</sequence>
<dbReference type="EMBL" id="LSSM01003390">
    <property type="protein sequence ID" value="OMJ18048.1"/>
    <property type="molecule type" value="Genomic_DNA"/>
</dbReference>
<name>A0A1R1XTX0_9FUNG</name>
<dbReference type="OrthoDB" id="5513815at2759"/>
<gene>
    <name evidence="1" type="ORF">AYI69_g7185</name>
</gene>
<organism evidence="1 2">
    <name type="scientific">Smittium culicis</name>
    <dbReference type="NCBI Taxonomy" id="133412"/>
    <lineage>
        <taxon>Eukaryota</taxon>
        <taxon>Fungi</taxon>
        <taxon>Fungi incertae sedis</taxon>
        <taxon>Zoopagomycota</taxon>
        <taxon>Kickxellomycotina</taxon>
        <taxon>Harpellomycetes</taxon>
        <taxon>Harpellales</taxon>
        <taxon>Legeriomycetaceae</taxon>
        <taxon>Smittium</taxon>
    </lineage>
</organism>
<keyword evidence="2" id="KW-1185">Reference proteome</keyword>
<evidence type="ECO:0000313" key="2">
    <source>
        <dbReference type="Proteomes" id="UP000187429"/>
    </source>
</evidence>
<accession>A0A1R1XTX0</accession>
<protein>
    <submittedName>
        <fullName evidence="1">Uncharacterized protein</fullName>
    </submittedName>
</protein>
<dbReference type="AlphaFoldDB" id="A0A1R1XTX0"/>
<reference evidence="2" key="1">
    <citation type="submission" date="2017-01" db="EMBL/GenBank/DDBJ databases">
        <authorList>
            <person name="Wang Y."/>
            <person name="White M."/>
            <person name="Kvist S."/>
            <person name="Moncalvo J.-M."/>
        </authorList>
    </citation>
    <scope>NUCLEOTIDE SEQUENCE [LARGE SCALE GENOMIC DNA]</scope>
    <source>
        <strain evidence="2">ID-206-W2</strain>
    </source>
</reference>
<comment type="caution">
    <text evidence="1">The sequence shown here is derived from an EMBL/GenBank/DDBJ whole genome shotgun (WGS) entry which is preliminary data.</text>
</comment>
<evidence type="ECO:0000313" key="1">
    <source>
        <dbReference type="EMBL" id="OMJ18048.1"/>
    </source>
</evidence>
<proteinExistence type="predicted"/>
<dbReference type="Proteomes" id="UP000187429">
    <property type="component" value="Unassembled WGS sequence"/>
</dbReference>